<sequence length="58" mass="6661">MIDLMYKTQFGWDDGAKVWVAMCDDPAFALENESIVVLAERVEKVIPEMLELNAEKKE</sequence>
<dbReference type="InterPro" id="IPR015066">
    <property type="entry name" value="DUF1902"/>
</dbReference>
<dbReference type="RefSeq" id="WP_083413629.1">
    <property type="nucleotide sequence ID" value="NZ_FOXO01000040.1"/>
</dbReference>
<dbReference type="AlphaFoldDB" id="A0A1I5Y589"/>
<dbReference type="OrthoDB" id="361917at2"/>
<evidence type="ECO:0000313" key="2">
    <source>
        <dbReference type="EMBL" id="SFQ39097.1"/>
    </source>
</evidence>
<accession>A0A1I5Y589</accession>
<feature type="domain" description="DUF1902" evidence="1">
    <location>
        <begin position="6"/>
        <end position="57"/>
    </location>
</feature>
<reference evidence="3" key="1">
    <citation type="submission" date="2016-10" db="EMBL/GenBank/DDBJ databases">
        <authorList>
            <person name="Varghese N."/>
            <person name="Submissions S."/>
        </authorList>
    </citation>
    <scope>NUCLEOTIDE SEQUENCE [LARGE SCALE GENOMIC DNA]</scope>
    <source>
        <strain evidence="3">P18</strain>
    </source>
</reference>
<name>A0A1I5Y589_9FIRM</name>
<dbReference type="Pfam" id="PF08972">
    <property type="entry name" value="DUF1902"/>
    <property type="match status" value="1"/>
</dbReference>
<gene>
    <name evidence="2" type="ORF">SAMN04487928_14042</name>
</gene>
<keyword evidence="3" id="KW-1185">Reference proteome</keyword>
<evidence type="ECO:0000259" key="1">
    <source>
        <dbReference type="Pfam" id="PF08972"/>
    </source>
</evidence>
<organism evidence="2 3">
    <name type="scientific">Butyrivibrio proteoclasticus</name>
    <dbReference type="NCBI Taxonomy" id="43305"/>
    <lineage>
        <taxon>Bacteria</taxon>
        <taxon>Bacillati</taxon>
        <taxon>Bacillota</taxon>
        <taxon>Clostridia</taxon>
        <taxon>Lachnospirales</taxon>
        <taxon>Lachnospiraceae</taxon>
        <taxon>Butyrivibrio</taxon>
    </lineage>
</organism>
<protein>
    <recommendedName>
        <fullName evidence="1">DUF1902 domain-containing protein</fullName>
    </recommendedName>
</protein>
<proteinExistence type="predicted"/>
<dbReference type="Gene3D" id="3.30.2390.10">
    <property type="entry name" value="TTHA1013-like"/>
    <property type="match status" value="1"/>
</dbReference>
<evidence type="ECO:0000313" key="3">
    <source>
        <dbReference type="Proteomes" id="UP000182624"/>
    </source>
</evidence>
<dbReference type="EMBL" id="FOXO01000040">
    <property type="protein sequence ID" value="SFQ39097.1"/>
    <property type="molecule type" value="Genomic_DNA"/>
</dbReference>
<dbReference type="Proteomes" id="UP000182624">
    <property type="component" value="Unassembled WGS sequence"/>
</dbReference>